<proteinExistence type="predicted"/>
<dbReference type="RefSeq" id="WP_087458996.1">
    <property type="nucleotide sequence ID" value="NZ_CP021434.1"/>
</dbReference>
<accession>A0A1Y0ISP5</accession>
<gene>
    <name evidence="2" type="ORF">CBW65_23555</name>
</gene>
<dbReference type="SUPFAM" id="SSF54909">
    <property type="entry name" value="Dimeric alpha+beta barrel"/>
    <property type="match status" value="1"/>
</dbReference>
<dbReference type="Pfam" id="PF03992">
    <property type="entry name" value="ABM"/>
    <property type="match status" value="1"/>
</dbReference>
<dbReference type="OrthoDB" id="287932at2"/>
<name>A0A1Y0ISP5_9BACL</name>
<dbReference type="InterPro" id="IPR050744">
    <property type="entry name" value="AI-2_Isomerase_LsrG"/>
</dbReference>
<dbReference type="PANTHER" id="PTHR33336">
    <property type="entry name" value="QUINOL MONOOXYGENASE YGIN-RELATED"/>
    <property type="match status" value="1"/>
</dbReference>
<dbReference type="KEGG" id="tum:CBW65_23555"/>
<dbReference type="PROSITE" id="PS51725">
    <property type="entry name" value="ABM"/>
    <property type="match status" value="1"/>
</dbReference>
<dbReference type="EMBL" id="CP021434">
    <property type="protein sequence ID" value="ARU63662.1"/>
    <property type="molecule type" value="Genomic_DNA"/>
</dbReference>
<organism evidence="2 3">
    <name type="scientific">Tumebacillus avium</name>
    <dbReference type="NCBI Taxonomy" id="1903704"/>
    <lineage>
        <taxon>Bacteria</taxon>
        <taxon>Bacillati</taxon>
        <taxon>Bacillota</taxon>
        <taxon>Bacilli</taxon>
        <taxon>Bacillales</taxon>
        <taxon>Alicyclobacillaceae</taxon>
        <taxon>Tumebacillus</taxon>
    </lineage>
</organism>
<feature type="domain" description="ABM" evidence="1">
    <location>
        <begin position="2"/>
        <end position="90"/>
    </location>
</feature>
<protein>
    <submittedName>
        <fullName evidence="2">Antibiotic biosynthesis monooxygenase</fullName>
    </submittedName>
</protein>
<keyword evidence="2" id="KW-0560">Oxidoreductase</keyword>
<evidence type="ECO:0000313" key="2">
    <source>
        <dbReference type="EMBL" id="ARU63662.1"/>
    </source>
</evidence>
<keyword evidence="2" id="KW-0503">Monooxygenase</keyword>
<evidence type="ECO:0000259" key="1">
    <source>
        <dbReference type="PROSITE" id="PS51725"/>
    </source>
</evidence>
<dbReference type="Proteomes" id="UP000195437">
    <property type="component" value="Chromosome"/>
</dbReference>
<keyword evidence="3" id="KW-1185">Reference proteome</keyword>
<evidence type="ECO:0000313" key="3">
    <source>
        <dbReference type="Proteomes" id="UP000195437"/>
    </source>
</evidence>
<sequence>MIIIHAYIKVKPERREEYLELSKGIVAGSQAEAGNLAYQLFEEAGNPNSFVIVEKWKDQAAVDFHNQTAHFQSFISAVPELLAEPTRVELFDAVEKK</sequence>
<dbReference type="AlphaFoldDB" id="A0A1Y0ISP5"/>
<dbReference type="Gene3D" id="3.30.70.100">
    <property type="match status" value="1"/>
</dbReference>
<dbReference type="InterPro" id="IPR011008">
    <property type="entry name" value="Dimeric_a/b-barrel"/>
</dbReference>
<reference evidence="3" key="1">
    <citation type="submission" date="2017-05" db="EMBL/GenBank/DDBJ databases">
        <authorList>
            <person name="Sung H."/>
        </authorList>
    </citation>
    <scope>NUCLEOTIDE SEQUENCE [LARGE SCALE GENOMIC DNA]</scope>
    <source>
        <strain evidence="3">AR23208</strain>
    </source>
</reference>
<dbReference type="InterPro" id="IPR007138">
    <property type="entry name" value="ABM_dom"/>
</dbReference>
<dbReference type="GO" id="GO:0004497">
    <property type="term" value="F:monooxygenase activity"/>
    <property type="evidence" value="ECO:0007669"/>
    <property type="project" value="UniProtKB-KW"/>
</dbReference>
<dbReference type="PANTHER" id="PTHR33336:SF3">
    <property type="entry name" value="ABM DOMAIN-CONTAINING PROTEIN"/>
    <property type="match status" value="1"/>
</dbReference>